<gene>
    <name evidence="7" type="ORF">HETSPECPRED_000656</name>
</gene>
<dbReference type="PANTHER" id="PTHR46494:SF3">
    <property type="entry name" value="ZINC TRANSPORT PROTEIN ZNTB"/>
    <property type="match status" value="1"/>
</dbReference>
<evidence type="ECO:0000256" key="5">
    <source>
        <dbReference type="SAM" id="MobiDB-lite"/>
    </source>
</evidence>
<evidence type="ECO:0000256" key="2">
    <source>
        <dbReference type="ARBA" id="ARBA00022692"/>
    </source>
</evidence>
<dbReference type="EMBL" id="CAJPDS010000105">
    <property type="protein sequence ID" value="CAF9937785.1"/>
    <property type="molecule type" value="Genomic_DNA"/>
</dbReference>
<evidence type="ECO:0000256" key="1">
    <source>
        <dbReference type="ARBA" id="ARBA00004651"/>
    </source>
</evidence>
<dbReference type="GO" id="GO:0015087">
    <property type="term" value="F:cobalt ion transmembrane transporter activity"/>
    <property type="evidence" value="ECO:0007669"/>
    <property type="project" value="TreeGrafter"/>
</dbReference>
<proteinExistence type="predicted"/>
<feature type="transmembrane region" description="Helical" evidence="6">
    <location>
        <begin position="518"/>
        <end position="539"/>
    </location>
</feature>
<feature type="compositionally biased region" description="Polar residues" evidence="5">
    <location>
        <begin position="700"/>
        <end position="726"/>
    </location>
</feature>
<sequence>MQTDLRALVIPITLYNLAKIEEYIGSESARSAKKSVVIEDTFHEGRHPHPRSGLHPWTKRPRSPGLKWHKNFDTPESCKNGRLFMVDYVKQDKSKEGLRKVAAQEINELGALRRLYTNTERGEEALLRVFHVQNAPWATQFLLRKFNINNRDDLIGTDFGKFVKYKRPERRGGKPFTSGKTWKTVRDPWRGISRTSFGLDYLKPLKVSRDSGVEARKGWTGKMMELSCYDDNDNPTYGYDVFVQRISCYIQSKTPADVPDYPDIENPYKESPETQDPHEYVPHLDTLDNGNTIIIFENSESGSINDTLITARQEWESRWRRLPFYLAYESHDISNDDHMAEECMKIILQDIWKSIAESWDHLFDWDDYRDICNNHVSILEDKIYEQPADESRAPELWTNSSQWLKVEKLISVHSNVAKEMQLNLHEMSTDQTEDNWLESSNADMERISDLIQEDLVKPTANLADLMYKSVEIRDSRHGLQLNTSMWRLSWITFIFLPLTFIVGFFGMNVDTFSEDPSIKWYFVVAVPMMVLVLLGWYFLKHSLARQRQSPYSRGIYDHLFHEMAIQYPSLWSRAGPRETIRPEGFFDRIRWRLILFWNRPDRTIRMGALDEDAEFDDLGSWARFKRMITRSWTSKLRKTNKYSVNESAISLEDASDASELIGSAIGKATDILASPLTHAARNVPDGMLDVNIPPELQSQQRSAFSRLSSMERPTSQGSSKGRNSSVMIEEERPTWLQDLSKGIGFPAMGGSRAAAEEKQSPSRNATPPGNISLSREPSEPRKDARRWSGRKVVLVYAVARLYIVPFYQFVSFTESSIVESASDLGPVPSNPASNTFRFLTALCITDALAPSG</sequence>
<dbReference type="GO" id="GO:0015095">
    <property type="term" value="F:magnesium ion transmembrane transporter activity"/>
    <property type="evidence" value="ECO:0007669"/>
    <property type="project" value="TreeGrafter"/>
</dbReference>
<dbReference type="AlphaFoldDB" id="A0A8H3G8H4"/>
<evidence type="ECO:0000313" key="8">
    <source>
        <dbReference type="Proteomes" id="UP000664521"/>
    </source>
</evidence>
<dbReference type="Gene3D" id="1.20.58.340">
    <property type="entry name" value="Magnesium transport protein CorA, transmembrane region"/>
    <property type="match status" value="1"/>
</dbReference>
<accession>A0A8H3G8H4</accession>
<feature type="compositionally biased region" description="Polar residues" evidence="5">
    <location>
        <begin position="761"/>
        <end position="775"/>
    </location>
</feature>
<dbReference type="OrthoDB" id="194358at2759"/>
<dbReference type="InterPro" id="IPR045863">
    <property type="entry name" value="CorA_TM1_TM2"/>
</dbReference>
<keyword evidence="8" id="KW-1185">Reference proteome</keyword>
<dbReference type="GO" id="GO:0000287">
    <property type="term" value="F:magnesium ion binding"/>
    <property type="evidence" value="ECO:0007669"/>
    <property type="project" value="TreeGrafter"/>
</dbReference>
<dbReference type="SUPFAM" id="SSF144083">
    <property type="entry name" value="Magnesium transport protein CorA, transmembrane region"/>
    <property type="match status" value="1"/>
</dbReference>
<feature type="transmembrane region" description="Helical" evidence="6">
    <location>
        <begin position="485"/>
        <end position="506"/>
    </location>
</feature>
<organism evidence="7 8">
    <name type="scientific">Heterodermia speciosa</name>
    <dbReference type="NCBI Taxonomy" id="116794"/>
    <lineage>
        <taxon>Eukaryota</taxon>
        <taxon>Fungi</taxon>
        <taxon>Dikarya</taxon>
        <taxon>Ascomycota</taxon>
        <taxon>Pezizomycotina</taxon>
        <taxon>Lecanoromycetes</taxon>
        <taxon>OSLEUM clade</taxon>
        <taxon>Lecanoromycetidae</taxon>
        <taxon>Caliciales</taxon>
        <taxon>Physciaceae</taxon>
        <taxon>Heterodermia</taxon>
    </lineage>
</organism>
<dbReference type="InterPro" id="IPR002523">
    <property type="entry name" value="MgTranspt_CorA/ZnTranspt_ZntB"/>
</dbReference>
<evidence type="ECO:0000313" key="7">
    <source>
        <dbReference type="EMBL" id="CAF9937785.1"/>
    </source>
</evidence>
<dbReference type="PANTHER" id="PTHR46494">
    <property type="entry name" value="CORA FAMILY METAL ION TRANSPORTER (EUROFUNG)"/>
    <property type="match status" value="1"/>
</dbReference>
<dbReference type="GO" id="GO:0005886">
    <property type="term" value="C:plasma membrane"/>
    <property type="evidence" value="ECO:0007669"/>
    <property type="project" value="UniProtKB-SubCell"/>
</dbReference>
<evidence type="ECO:0000256" key="6">
    <source>
        <dbReference type="SAM" id="Phobius"/>
    </source>
</evidence>
<keyword evidence="2 6" id="KW-0812">Transmembrane</keyword>
<comment type="caution">
    <text evidence="7">The sequence shown here is derived from an EMBL/GenBank/DDBJ whole genome shotgun (WGS) entry which is preliminary data.</text>
</comment>
<reference evidence="7" key="1">
    <citation type="submission" date="2021-03" db="EMBL/GenBank/DDBJ databases">
        <authorList>
            <person name="Tagirdzhanova G."/>
        </authorList>
    </citation>
    <scope>NUCLEOTIDE SEQUENCE</scope>
</reference>
<name>A0A8H3G8H4_9LECA</name>
<evidence type="ECO:0000256" key="4">
    <source>
        <dbReference type="ARBA" id="ARBA00023136"/>
    </source>
</evidence>
<dbReference type="Pfam" id="PF01544">
    <property type="entry name" value="CorA"/>
    <property type="match status" value="1"/>
</dbReference>
<evidence type="ECO:0000256" key="3">
    <source>
        <dbReference type="ARBA" id="ARBA00022989"/>
    </source>
</evidence>
<protein>
    <submittedName>
        <fullName evidence="7">Uncharacterized protein</fullName>
    </submittedName>
</protein>
<dbReference type="GO" id="GO:0050897">
    <property type="term" value="F:cobalt ion binding"/>
    <property type="evidence" value="ECO:0007669"/>
    <property type="project" value="TreeGrafter"/>
</dbReference>
<feature type="region of interest" description="Disordered" evidence="5">
    <location>
        <begin position="700"/>
        <end position="728"/>
    </location>
</feature>
<dbReference type="Proteomes" id="UP000664521">
    <property type="component" value="Unassembled WGS sequence"/>
</dbReference>
<comment type="subcellular location">
    <subcellularLocation>
        <location evidence="1">Cell membrane</location>
        <topology evidence="1">Multi-pass membrane protein</topology>
    </subcellularLocation>
</comment>
<keyword evidence="3 6" id="KW-1133">Transmembrane helix</keyword>
<keyword evidence="4 6" id="KW-0472">Membrane</keyword>
<feature type="region of interest" description="Disordered" evidence="5">
    <location>
        <begin position="747"/>
        <end position="784"/>
    </location>
</feature>